<feature type="compositionally biased region" description="Basic and acidic residues" evidence="1">
    <location>
        <begin position="15"/>
        <end position="27"/>
    </location>
</feature>
<proteinExistence type="predicted"/>
<sequence>MPASLCSSKAIAPGQRKESNRRKEEINTPKVVVLKGLHSA</sequence>
<organism evidence="2 3">
    <name type="scientific">Acidisarcina polymorpha</name>
    <dbReference type="NCBI Taxonomy" id="2211140"/>
    <lineage>
        <taxon>Bacteria</taxon>
        <taxon>Pseudomonadati</taxon>
        <taxon>Acidobacteriota</taxon>
        <taxon>Terriglobia</taxon>
        <taxon>Terriglobales</taxon>
        <taxon>Acidobacteriaceae</taxon>
        <taxon>Acidisarcina</taxon>
    </lineage>
</organism>
<protein>
    <submittedName>
        <fullName evidence="2">Uncharacterized protein</fullName>
    </submittedName>
</protein>
<evidence type="ECO:0000313" key="3">
    <source>
        <dbReference type="Proteomes" id="UP000253606"/>
    </source>
</evidence>
<name>A0A2Z5G3H2_9BACT</name>
<evidence type="ECO:0000313" key="2">
    <source>
        <dbReference type="EMBL" id="AXC13227.1"/>
    </source>
</evidence>
<dbReference type="Proteomes" id="UP000253606">
    <property type="component" value="Chromosome"/>
</dbReference>
<dbReference type="KEGG" id="abas:ACPOL_3948"/>
<keyword evidence="3" id="KW-1185">Reference proteome</keyword>
<evidence type="ECO:0000256" key="1">
    <source>
        <dbReference type="SAM" id="MobiDB-lite"/>
    </source>
</evidence>
<reference evidence="2 3" key="1">
    <citation type="journal article" date="2018" name="Front. Microbiol.">
        <title>Hydrolytic Capabilities as a Key to Environmental Success: Chitinolytic and Cellulolytic Acidobacteria From Acidic Sub-arctic Soils and Boreal Peatlands.</title>
        <authorList>
            <person name="Belova S.E."/>
            <person name="Ravin N.V."/>
            <person name="Pankratov T.A."/>
            <person name="Rakitin A.L."/>
            <person name="Ivanova A.A."/>
            <person name="Beletsky A.V."/>
            <person name="Mardanov A.V."/>
            <person name="Sinninghe Damste J.S."/>
            <person name="Dedysh S.N."/>
        </authorList>
    </citation>
    <scope>NUCLEOTIDE SEQUENCE [LARGE SCALE GENOMIC DNA]</scope>
    <source>
        <strain evidence="2 3">SBC82</strain>
    </source>
</reference>
<gene>
    <name evidence="2" type="ORF">ACPOL_3948</name>
</gene>
<accession>A0A2Z5G3H2</accession>
<feature type="region of interest" description="Disordered" evidence="1">
    <location>
        <begin position="1"/>
        <end position="29"/>
    </location>
</feature>
<dbReference type="EMBL" id="CP030840">
    <property type="protein sequence ID" value="AXC13227.1"/>
    <property type="molecule type" value="Genomic_DNA"/>
</dbReference>
<dbReference type="AlphaFoldDB" id="A0A2Z5G3H2"/>